<name>A0A183B013_9TREM</name>
<evidence type="ECO:0000313" key="2">
    <source>
        <dbReference type="Proteomes" id="UP000272942"/>
    </source>
</evidence>
<dbReference type="GO" id="GO:0008081">
    <property type="term" value="F:phosphoric diester hydrolase activity"/>
    <property type="evidence" value="ECO:0007669"/>
    <property type="project" value="InterPro"/>
</dbReference>
<organism evidence="3">
    <name type="scientific">Echinostoma caproni</name>
    <dbReference type="NCBI Taxonomy" id="27848"/>
    <lineage>
        <taxon>Eukaryota</taxon>
        <taxon>Metazoa</taxon>
        <taxon>Spiralia</taxon>
        <taxon>Lophotrochozoa</taxon>
        <taxon>Platyhelminthes</taxon>
        <taxon>Trematoda</taxon>
        <taxon>Digenea</taxon>
        <taxon>Plagiorchiida</taxon>
        <taxon>Echinostomata</taxon>
        <taxon>Echinostomatoidea</taxon>
        <taxon>Echinostomatidae</taxon>
        <taxon>Echinostoma</taxon>
    </lineage>
</organism>
<protein>
    <submittedName>
        <fullName evidence="1 3">Uncharacterized protein</fullName>
    </submittedName>
</protein>
<dbReference type="GO" id="GO:0006629">
    <property type="term" value="P:lipid metabolic process"/>
    <property type="evidence" value="ECO:0007669"/>
    <property type="project" value="InterPro"/>
</dbReference>
<gene>
    <name evidence="1" type="ORF">ECPE_LOCUS12548</name>
</gene>
<reference evidence="1 2" key="2">
    <citation type="submission" date="2018-11" db="EMBL/GenBank/DDBJ databases">
        <authorList>
            <consortium name="Pathogen Informatics"/>
        </authorList>
    </citation>
    <scope>NUCLEOTIDE SEQUENCE [LARGE SCALE GENOMIC DNA]</scope>
    <source>
        <strain evidence="1 2">Egypt</strain>
    </source>
</reference>
<dbReference type="SUPFAM" id="SSF51695">
    <property type="entry name" value="PLC-like phosphodiesterases"/>
    <property type="match status" value="1"/>
</dbReference>
<dbReference type="Proteomes" id="UP000272942">
    <property type="component" value="Unassembled WGS sequence"/>
</dbReference>
<dbReference type="WBParaSite" id="ECPE_0001258401-mRNA-1">
    <property type="protein sequence ID" value="ECPE_0001258401-mRNA-1"/>
    <property type="gene ID" value="ECPE_0001258401"/>
</dbReference>
<reference evidence="3" key="1">
    <citation type="submission" date="2016-06" db="UniProtKB">
        <authorList>
            <consortium name="WormBaseParasite"/>
        </authorList>
    </citation>
    <scope>IDENTIFICATION</scope>
</reference>
<dbReference type="OrthoDB" id="1046782at2759"/>
<accession>A0A183B013</accession>
<sequence length="157" mass="17821">MMPPQNDVPSLDDIWAANCQVLFFVNVRRTNPVQPDKLWPTARVRSLWPEKSKAADLVTYLDKHYGANLGRANNRFYVHQGILTPDKDYVLRHVAGSLRHLANKAGAVFLNWLREEERQAGPLGVNITLLDFAVTDFPDYVSTVLELNHKTWPGNGQ</sequence>
<dbReference type="AlphaFoldDB" id="A0A183B013"/>
<evidence type="ECO:0000313" key="3">
    <source>
        <dbReference type="WBParaSite" id="ECPE_0001258401-mRNA-1"/>
    </source>
</evidence>
<dbReference type="EMBL" id="UZAN01053080">
    <property type="protein sequence ID" value="VDP89820.1"/>
    <property type="molecule type" value="Genomic_DNA"/>
</dbReference>
<evidence type="ECO:0000313" key="1">
    <source>
        <dbReference type="EMBL" id="VDP89820.1"/>
    </source>
</evidence>
<dbReference type="InterPro" id="IPR017946">
    <property type="entry name" value="PLC-like_Pdiesterase_TIM-brl"/>
</dbReference>
<keyword evidence="2" id="KW-1185">Reference proteome</keyword>
<proteinExistence type="predicted"/>